<protein>
    <submittedName>
        <fullName evidence="2">Unannotated protein</fullName>
    </submittedName>
</protein>
<reference evidence="2" key="1">
    <citation type="submission" date="2020-05" db="EMBL/GenBank/DDBJ databases">
        <authorList>
            <person name="Chiriac C."/>
            <person name="Salcher M."/>
            <person name="Ghai R."/>
            <person name="Kavagutti S V."/>
        </authorList>
    </citation>
    <scope>NUCLEOTIDE SEQUENCE</scope>
</reference>
<gene>
    <name evidence="2" type="ORF">UFOPK2852_00821</name>
</gene>
<comment type="similarity">
    <text evidence="1">Belongs to the ComF/GntX family.</text>
</comment>
<evidence type="ECO:0000313" key="2">
    <source>
        <dbReference type="EMBL" id="CAB4761716.1"/>
    </source>
</evidence>
<dbReference type="EMBL" id="CAEZZJ010000102">
    <property type="protein sequence ID" value="CAB4761716.1"/>
    <property type="molecule type" value="Genomic_DNA"/>
</dbReference>
<dbReference type="InterPro" id="IPR051910">
    <property type="entry name" value="ComF/GntX_DNA_util-trans"/>
</dbReference>
<dbReference type="Gene3D" id="3.40.50.2020">
    <property type="match status" value="1"/>
</dbReference>
<name>A0A6J6UQD7_9ZZZZ</name>
<dbReference type="AlphaFoldDB" id="A0A6J6UQD7"/>
<sequence length="228" mass="25267">MKVFSELTNLIFQRKCAICSEINTQLSLELGICSLCSRGLQSRRNIVNRGSLRIFAGSEFSPKISHIILAAKEENNKFARAILAEYLTTALNLATSAEKIVLIPIPSRKAADRKRGFAHVIKLINCLEDRNRDRQFIVIDALRHTRKIKDQSTLNINERELNMSGAFEIDNRASGRIKEIDIANSPIYLVDDLVTTGSTIRAANSALISLRVGIKGVLASCATNGFTH</sequence>
<dbReference type="PANTHER" id="PTHR47505:SF1">
    <property type="entry name" value="DNA UTILIZATION PROTEIN YHGH"/>
    <property type="match status" value="1"/>
</dbReference>
<dbReference type="SUPFAM" id="SSF53271">
    <property type="entry name" value="PRTase-like"/>
    <property type="match status" value="1"/>
</dbReference>
<evidence type="ECO:0000256" key="1">
    <source>
        <dbReference type="ARBA" id="ARBA00008007"/>
    </source>
</evidence>
<dbReference type="PANTHER" id="PTHR47505">
    <property type="entry name" value="DNA UTILIZATION PROTEIN YHGH"/>
    <property type="match status" value="1"/>
</dbReference>
<organism evidence="2">
    <name type="scientific">freshwater metagenome</name>
    <dbReference type="NCBI Taxonomy" id="449393"/>
    <lineage>
        <taxon>unclassified sequences</taxon>
        <taxon>metagenomes</taxon>
        <taxon>ecological metagenomes</taxon>
    </lineage>
</organism>
<dbReference type="InterPro" id="IPR000836">
    <property type="entry name" value="PRTase_dom"/>
</dbReference>
<accession>A0A6J6UQD7</accession>
<dbReference type="InterPro" id="IPR029057">
    <property type="entry name" value="PRTase-like"/>
</dbReference>
<dbReference type="CDD" id="cd06223">
    <property type="entry name" value="PRTases_typeI"/>
    <property type="match status" value="1"/>
</dbReference>
<proteinExistence type="inferred from homology"/>